<dbReference type="EMBL" id="KL363255">
    <property type="protein sequence ID" value="KFD50331.1"/>
    <property type="molecule type" value="Genomic_DNA"/>
</dbReference>
<gene>
    <name evidence="1" type="ORF">M513_08831</name>
</gene>
<dbReference type="AlphaFoldDB" id="A0A085LZD5"/>
<proteinExistence type="predicted"/>
<evidence type="ECO:0000313" key="1">
    <source>
        <dbReference type="EMBL" id="KFD50331.1"/>
    </source>
</evidence>
<organism evidence="1 2">
    <name type="scientific">Trichuris suis</name>
    <name type="common">pig whipworm</name>
    <dbReference type="NCBI Taxonomy" id="68888"/>
    <lineage>
        <taxon>Eukaryota</taxon>
        <taxon>Metazoa</taxon>
        <taxon>Ecdysozoa</taxon>
        <taxon>Nematoda</taxon>
        <taxon>Enoplea</taxon>
        <taxon>Dorylaimia</taxon>
        <taxon>Trichinellida</taxon>
        <taxon>Trichuridae</taxon>
        <taxon>Trichuris</taxon>
    </lineage>
</organism>
<name>A0A085LZD5_9BILA</name>
<reference evidence="1 2" key="1">
    <citation type="journal article" date="2014" name="Nat. Genet.">
        <title>Genome and transcriptome of the porcine whipworm Trichuris suis.</title>
        <authorList>
            <person name="Jex A.R."/>
            <person name="Nejsum P."/>
            <person name="Schwarz E.M."/>
            <person name="Hu L."/>
            <person name="Young N.D."/>
            <person name="Hall R.S."/>
            <person name="Korhonen P.K."/>
            <person name="Liao S."/>
            <person name="Thamsborg S."/>
            <person name="Xia J."/>
            <person name="Xu P."/>
            <person name="Wang S."/>
            <person name="Scheerlinck J.P."/>
            <person name="Hofmann A."/>
            <person name="Sternberg P.W."/>
            <person name="Wang J."/>
            <person name="Gasser R.B."/>
        </authorList>
    </citation>
    <scope>NUCLEOTIDE SEQUENCE [LARGE SCALE GENOMIC DNA]</scope>
    <source>
        <strain evidence="1">DCEP-RM93M</strain>
    </source>
</reference>
<keyword evidence="2" id="KW-1185">Reference proteome</keyword>
<sequence>MTSEQYAYSPFGLLQWFKIYVPFKNNRSAIFVIMTDCCNVTYACCSISLQRLTTSHQWSDGVAVSHRLLFLMRVYEELLSFSRISSAYDIVTAHHATAQE</sequence>
<evidence type="ECO:0000313" key="2">
    <source>
        <dbReference type="Proteomes" id="UP000030764"/>
    </source>
</evidence>
<accession>A0A085LZD5</accession>
<dbReference type="Proteomes" id="UP000030764">
    <property type="component" value="Unassembled WGS sequence"/>
</dbReference>
<protein>
    <submittedName>
        <fullName evidence="1">Uncharacterized protein</fullName>
    </submittedName>
</protein>